<name>A0A803Y320_MELGA</name>
<reference evidence="2" key="2">
    <citation type="submission" date="2025-08" db="UniProtKB">
        <authorList>
            <consortium name="Ensembl"/>
        </authorList>
    </citation>
    <scope>IDENTIFICATION</scope>
</reference>
<accession>A0A803Y320</accession>
<protein>
    <submittedName>
        <fullName evidence="2">Uncharacterized protein</fullName>
    </submittedName>
</protein>
<feature type="region of interest" description="Disordered" evidence="1">
    <location>
        <begin position="1"/>
        <end position="20"/>
    </location>
</feature>
<keyword evidence="3" id="KW-1185">Reference proteome</keyword>
<reference evidence="2" key="3">
    <citation type="submission" date="2025-09" db="UniProtKB">
        <authorList>
            <consortium name="Ensembl"/>
        </authorList>
    </citation>
    <scope>IDENTIFICATION</scope>
</reference>
<proteinExistence type="predicted"/>
<evidence type="ECO:0000256" key="1">
    <source>
        <dbReference type="SAM" id="MobiDB-lite"/>
    </source>
</evidence>
<dbReference type="Ensembl" id="ENSMGAT00000025712.1">
    <property type="protein sequence ID" value="ENSMGAP00000026167.1"/>
    <property type="gene ID" value="ENSMGAG00000018183.1"/>
</dbReference>
<evidence type="ECO:0000313" key="2">
    <source>
        <dbReference type="Ensembl" id="ENSMGAP00000026167.1"/>
    </source>
</evidence>
<dbReference type="AlphaFoldDB" id="A0A803Y320"/>
<reference evidence="2 3" key="1">
    <citation type="journal article" date="2010" name="PLoS Biol.">
        <title>Multi-platform next-generation sequencing of the domestic turkey (Meleagris gallopavo): genome assembly and analysis.</title>
        <authorList>
            <person name="Dalloul R.A."/>
            <person name="Long J.A."/>
            <person name="Zimin A.V."/>
            <person name="Aslam L."/>
            <person name="Beal K."/>
            <person name="Blomberg L.A."/>
            <person name="Bouffard P."/>
            <person name="Burt D.W."/>
            <person name="Crasta O."/>
            <person name="Crooijmans R.P."/>
            <person name="Cooper K."/>
            <person name="Coulombe R.A."/>
            <person name="De S."/>
            <person name="Delany M.E."/>
            <person name="Dodgson J.B."/>
            <person name="Dong J.J."/>
            <person name="Evans C."/>
            <person name="Frederickson K.M."/>
            <person name="Flicek P."/>
            <person name="Florea L."/>
            <person name="Folkerts O."/>
            <person name="Groenen M.A."/>
            <person name="Harkins T.T."/>
            <person name="Herrero J."/>
            <person name="Hoffmann S."/>
            <person name="Megens H.J."/>
            <person name="Jiang A."/>
            <person name="de Jong P."/>
            <person name="Kaiser P."/>
            <person name="Kim H."/>
            <person name="Kim K.W."/>
            <person name="Kim S."/>
            <person name="Langenberger D."/>
            <person name="Lee M.K."/>
            <person name="Lee T."/>
            <person name="Mane S."/>
            <person name="Marcais G."/>
            <person name="Marz M."/>
            <person name="McElroy A.P."/>
            <person name="Modise T."/>
            <person name="Nefedov M."/>
            <person name="Notredame C."/>
            <person name="Paton I.R."/>
            <person name="Payne W.S."/>
            <person name="Pertea G."/>
            <person name="Prickett D."/>
            <person name="Puiu D."/>
            <person name="Qioa D."/>
            <person name="Raineri E."/>
            <person name="Ruffier M."/>
            <person name="Salzberg S.L."/>
            <person name="Schatz M.C."/>
            <person name="Scheuring C."/>
            <person name="Schmidt C.J."/>
            <person name="Schroeder S."/>
            <person name="Searle S.M."/>
            <person name="Smith E.J."/>
            <person name="Smith J."/>
            <person name="Sonstegard T.S."/>
            <person name="Stadler P.F."/>
            <person name="Tafer H."/>
            <person name="Tu Z.J."/>
            <person name="Van Tassell C.P."/>
            <person name="Vilella A.J."/>
            <person name="Williams K.P."/>
            <person name="Yorke J.A."/>
            <person name="Zhang L."/>
            <person name="Zhang H.B."/>
            <person name="Zhang X."/>
            <person name="Zhang Y."/>
            <person name="Reed K.M."/>
        </authorList>
    </citation>
    <scope>NUCLEOTIDE SEQUENCE [LARGE SCALE GENOMIC DNA]</scope>
</reference>
<sequence>AGGPSPAPRNTACTGTRAAPCPPCSTGRRECYPSHGDPVSTPTTCRTAADCCSPRAVWLLRGQHRNPNSAVEGRLQAELSLPVSPRAARCWGRRKCAMGARALSKAKPCLSTGLGRGAAPGPAAGSLRGGMAWWAPGAPGNTAAGPGRSNAQEAAGLGRAGHTALPAAPGGTAARLRAQLRDPSGKAWPAREGPALPARRPPFLLAAAHCSGTELMGQDSPFPDFH</sequence>
<evidence type="ECO:0000313" key="3">
    <source>
        <dbReference type="Proteomes" id="UP000001645"/>
    </source>
</evidence>
<organism evidence="2 3">
    <name type="scientific">Meleagris gallopavo</name>
    <name type="common">Wild turkey</name>
    <dbReference type="NCBI Taxonomy" id="9103"/>
    <lineage>
        <taxon>Eukaryota</taxon>
        <taxon>Metazoa</taxon>
        <taxon>Chordata</taxon>
        <taxon>Craniata</taxon>
        <taxon>Vertebrata</taxon>
        <taxon>Euteleostomi</taxon>
        <taxon>Archelosauria</taxon>
        <taxon>Archosauria</taxon>
        <taxon>Dinosauria</taxon>
        <taxon>Saurischia</taxon>
        <taxon>Theropoda</taxon>
        <taxon>Coelurosauria</taxon>
        <taxon>Aves</taxon>
        <taxon>Neognathae</taxon>
        <taxon>Galloanserae</taxon>
        <taxon>Galliformes</taxon>
        <taxon>Phasianidae</taxon>
        <taxon>Meleagridinae</taxon>
        <taxon>Meleagris</taxon>
    </lineage>
</organism>
<dbReference type="InParanoid" id="A0A803Y320"/>
<dbReference type="Proteomes" id="UP000001645">
    <property type="component" value="Chromosome 5"/>
</dbReference>